<organism evidence="2 3">
    <name type="scientific">Carpediemonas membranifera</name>
    <dbReference type="NCBI Taxonomy" id="201153"/>
    <lineage>
        <taxon>Eukaryota</taxon>
        <taxon>Metamonada</taxon>
        <taxon>Carpediemonas-like organisms</taxon>
        <taxon>Carpediemonas</taxon>
    </lineage>
</organism>
<reference evidence="2" key="1">
    <citation type="submission" date="2021-05" db="EMBL/GenBank/DDBJ databases">
        <title>A free-living protist that lacks canonical eukaryotic 1 DNA replication and segregation systems.</title>
        <authorList>
            <person name="Salas-Leiva D.E."/>
            <person name="Tromer E.C."/>
            <person name="Curtis B.A."/>
            <person name="Jerlstrom-Hultqvist J."/>
            <person name="Kolisko M."/>
            <person name="Yi Z."/>
            <person name="Salas-Leiva J.S."/>
            <person name="Gallot-Lavallee L."/>
            <person name="Kops G.J.P.L."/>
            <person name="Archibald J.M."/>
            <person name="Simpson A.G.B."/>
            <person name="Roger A.J."/>
        </authorList>
    </citation>
    <scope>NUCLEOTIDE SEQUENCE</scope>
    <source>
        <strain evidence="2">BICM</strain>
    </source>
</reference>
<accession>A0A8J6AXJ1</accession>
<gene>
    <name evidence="2" type="ORF">J8273_1607</name>
</gene>
<dbReference type="AlphaFoldDB" id="A0A8J6AXJ1"/>
<dbReference type="PANTHER" id="PTHR24111:SF0">
    <property type="entry name" value="LEUCINE-RICH REPEAT-CONTAINING PROTEIN"/>
    <property type="match status" value="1"/>
</dbReference>
<protein>
    <submittedName>
        <fullName evidence="2">Leucine Rich repeat</fullName>
    </submittedName>
</protein>
<dbReference type="Pfam" id="PF13516">
    <property type="entry name" value="LRR_6"/>
    <property type="match status" value="4"/>
</dbReference>
<dbReference type="Proteomes" id="UP000717585">
    <property type="component" value="Unassembled WGS sequence"/>
</dbReference>
<dbReference type="Gene3D" id="3.80.10.10">
    <property type="entry name" value="Ribonuclease Inhibitor"/>
    <property type="match status" value="2"/>
</dbReference>
<proteinExistence type="predicted"/>
<evidence type="ECO:0000313" key="3">
    <source>
        <dbReference type="Proteomes" id="UP000717585"/>
    </source>
</evidence>
<dbReference type="InterPro" id="IPR052201">
    <property type="entry name" value="LRR-containing_regulator"/>
</dbReference>
<dbReference type="InterPro" id="IPR001611">
    <property type="entry name" value="Leu-rich_rpt"/>
</dbReference>
<dbReference type="EMBL" id="JAHDYR010000005">
    <property type="protein sequence ID" value="KAG9396598.1"/>
    <property type="molecule type" value="Genomic_DNA"/>
</dbReference>
<dbReference type="OrthoDB" id="120976at2759"/>
<dbReference type="SMART" id="SM00368">
    <property type="entry name" value="LRR_RI"/>
    <property type="match status" value="9"/>
</dbReference>
<keyword evidence="3" id="KW-1185">Reference proteome</keyword>
<sequence>MKETESLPPIPPTKPVSWPGYRLYAACCQQLNLTPIDALMRSKRLQTPADSITSFDFSHRELSVDDCRGIVSFLGSLNNLTHLALNQIPFNPKSFKLIIDFIARSHIDNLEFFGLHPPTEHIPMILRVLECPTLERLKLGDNSFSSETLVNIAQAVVDSPAQIVQLHLGGNLLGSGDREAVEDFMNTVSGYRPLISIGLRSCGLTGEHVPALVALLRHPACEITDLQLKNNPLGEAGGSIADSFYHNDTLRVLELQSTLLNATAVSRIAQALPNLPSLRAINLNNNPIGDAGAQALADSLAVHCSISTLGLSGIRCTALGARYIGSALRDNPVVTGLDLSHNALGDQGAADIAAVIHSSSVVESVDLSNNGIGVRGGVILAKAVASSGTVRHIDLGRNHLTDTAAAEWGAALAANTVLQRLCLTDNQLTDRGAEALYVGLRQNRVLTNFSYGGQSTGANVISRSWRHAIDRIVRANRGRGGSSPMMPVAPSSLGHVRYHSSPGLLGVELPHHTRSSSDGVLDVGGFIY</sequence>
<evidence type="ECO:0000256" key="1">
    <source>
        <dbReference type="ARBA" id="ARBA00022737"/>
    </source>
</evidence>
<dbReference type="PANTHER" id="PTHR24111">
    <property type="entry name" value="LEUCINE-RICH REPEAT-CONTAINING PROTEIN 34"/>
    <property type="match status" value="1"/>
</dbReference>
<name>A0A8J6AXJ1_9EUKA</name>
<evidence type="ECO:0000313" key="2">
    <source>
        <dbReference type="EMBL" id="KAG9396598.1"/>
    </source>
</evidence>
<dbReference type="InterPro" id="IPR032675">
    <property type="entry name" value="LRR_dom_sf"/>
</dbReference>
<dbReference type="SUPFAM" id="SSF52047">
    <property type="entry name" value="RNI-like"/>
    <property type="match status" value="2"/>
</dbReference>
<keyword evidence="1" id="KW-0677">Repeat</keyword>
<comment type="caution">
    <text evidence="2">The sequence shown here is derived from an EMBL/GenBank/DDBJ whole genome shotgun (WGS) entry which is preliminary data.</text>
</comment>